<dbReference type="AlphaFoldDB" id="A0A0A8YWX1"/>
<name>A0A0A8YWX1_ARUDO</name>
<protein>
    <submittedName>
        <fullName evidence="1">Uncharacterized protein</fullName>
    </submittedName>
</protein>
<accession>A0A0A8YWX1</accession>
<reference evidence="1" key="1">
    <citation type="submission" date="2014-09" db="EMBL/GenBank/DDBJ databases">
        <authorList>
            <person name="Magalhaes I.L.F."/>
            <person name="Oliveira U."/>
            <person name="Santos F.R."/>
            <person name="Vidigal T.H.D.A."/>
            <person name="Brescovit A.D."/>
            <person name="Santos A.J."/>
        </authorList>
    </citation>
    <scope>NUCLEOTIDE SEQUENCE</scope>
    <source>
        <tissue evidence="1">Shoot tissue taken approximately 20 cm above the soil surface</tissue>
    </source>
</reference>
<proteinExistence type="predicted"/>
<organism evidence="1">
    <name type="scientific">Arundo donax</name>
    <name type="common">Giant reed</name>
    <name type="synonym">Donax arundinaceus</name>
    <dbReference type="NCBI Taxonomy" id="35708"/>
    <lineage>
        <taxon>Eukaryota</taxon>
        <taxon>Viridiplantae</taxon>
        <taxon>Streptophyta</taxon>
        <taxon>Embryophyta</taxon>
        <taxon>Tracheophyta</taxon>
        <taxon>Spermatophyta</taxon>
        <taxon>Magnoliopsida</taxon>
        <taxon>Liliopsida</taxon>
        <taxon>Poales</taxon>
        <taxon>Poaceae</taxon>
        <taxon>PACMAD clade</taxon>
        <taxon>Arundinoideae</taxon>
        <taxon>Arundineae</taxon>
        <taxon>Arundo</taxon>
    </lineage>
</organism>
<sequence>MEHPSSSSCCFKAPRHHLVS</sequence>
<reference evidence="1" key="2">
    <citation type="journal article" date="2015" name="Data Brief">
        <title>Shoot transcriptome of the giant reed, Arundo donax.</title>
        <authorList>
            <person name="Barrero R.A."/>
            <person name="Guerrero F.D."/>
            <person name="Moolhuijzen P."/>
            <person name="Goolsby J.A."/>
            <person name="Tidwell J."/>
            <person name="Bellgard S.E."/>
            <person name="Bellgard M.I."/>
        </authorList>
    </citation>
    <scope>NUCLEOTIDE SEQUENCE</scope>
    <source>
        <tissue evidence="1">Shoot tissue taken approximately 20 cm above the soil surface</tissue>
    </source>
</reference>
<dbReference type="EMBL" id="GBRH01267952">
    <property type="protein sequence ID" value="JAD29943.1"/>
    <property type="molecule type" value="Transcribed_RNA"/>
</dbReference>
<evidence type="ECO:0000313" key="1">
    <source>
        <dbReference type="EMBL" id="JAD29943.1"/>
    </source>
</evidence>